<dbReference type="Pfam" id="PF01068">
    <property type="entry name" value="DNA_ligase_A_M"/>
    <property type="match status" value="1"/>
</dbReference>
<dbReference type="PROSITE" id="PS00333">
    <property type="entry name" value="DNA_LIGASE_A2"/>
    <property type="match status" value="1"/>
</dbReference>
<comment type="similarity">
    <text evidence="1">In the C-terminal section; belongs to the ATP-dependent DNA ligase family.</text>
</comment>
<dbReference type="InterPro" id="IPR012310">
    <property type="entry name" value="DNA_ligase_ATP-dep_cent"/>
</dbReference>
<dbReference type="InterPro" id="IPR014145">
    <property type="entry name" value="LigD_pol_dom"/>
</dbReference>
<dbReference type="InterPro" id="IPR016059">
    <property type="entry name" value="DNA_ligase_ATP-dep_CS"/>
</dbReference>
<dbReference type="Proteomes" id="UP000216013">
    <property type="component" value="Unassembled WGS sequence"/>
</dbReference>
<evidence type="ECO:0000259" key="3">
    <source>
        <dbReference type="Pfam" id="PF01068"/>
    </source>
</evidence>
<dbReference type="OrthoDB" id="9802472at2"/>
<evidence type="ECO:0000256" key="2">
    <source>
        <dbReference type="ARBA" id="ARBA00049990"/>
    </source>
</evidence>
<sequence>MNCSLLFSLVCTSVPCLIPVYFLKLKRKERDTMQVMKPIYRDNCPVGKGWIYEVKYDGFRAILTVTTDNVTLTSKNGIDLSQQFPEVITYAEQQKQLADKHIPFSIDGELIVPKNAQSGDFGLLQSRGRLKSADRIKQVTSNRPAVLMAFDLLVDGGKSQERRRLSSRKQALQELLDLFDDQKRAIQYVSYSLDPAVLMDSVILHQGEGIIAKRSASTYKTGKQHHDWYKIKNWRTITAVLTAYDKENDYFHAQLADGTGHFVPIGKCKHGMEEAERNTLTAFFKENGKIENNLLRLPPAVCAKINCLGQADEELREPRFHSLAPTATAADCTEQQAAIDLAQFPESVELSKLDKLYWEEAHIDKLRYLLYIRTVAPFMLPHMIKREMTIIRCPDGIEADFFYQKHRPDYAPDFIPDTKSLQCPDLQTLIWFANHGSIEFHAPFHHIGNDFPREIAIDLDPPTEDALPLAIKAANLLKEWLDQMQLSTFIKTSGSKGLQLYIPLPENQLTYEQAGTFTEALARLLVQQHPDLFTIERMKKNRQERLYIDYVQFGMGKTLPVPYTARKRSSGTVSTPLFWEEVRQGLSLEDFTIFTVPDRIRQKGCPFTSYEEARNSQRLDSIIQLV</sequence>
<dbReference type="NCBIfam" id="TIGR02776">
    <property type="entry name" value="NHEJ_ligase_prk"/>
    <property type="match status" value="1"/>
</dbReference>
<gene>
    <name evidence="5" type="primary">ligD</name>
    <name evidence="5" type="ORF">CHH64_02025</name>
</gene>
<evidence type="ECO:0000256" key="1">
    <source>
        <dbReference type="ARBA" id="ARBA00049981"/>
    </source>
</evidence>
<dbReference type="Pfam" id="PF21686">
    <property type="entry name" value="LigD_Prim-Pol"/>
    <property type="match status" value="1"/>
</dbReference>
<dbReference type="Gene3D" id="3.90.920.10">
    <property type="entry name" value="DNA primase, PRIM domain"/>
    <property type="match status" value="1"/>
</dbReference>
<dbReference type="Gene3D" id="3.30.470.30">
    <property type="entry name" value="DNA ligase/mRNA capping enzyme"/>
    <property type="match status" value="1"/>
</dbReference>
<comment type="similarity">
    <text evidence="2">In the N-terminal section; belongs to the LigD polymerase family.</text>
</comment>
<reference evidence="5 6" key="1">
    <citation type="submission" date="2017-07" db="EMBL/GenBank/DDBJ databases">
        <title>Isolation and whole genome analysis of endospore-forming bacteria from heroin.</title>
        <authorList>
            <person name="Kalinowski J."/>
            <person name="Ahrens B."/>
            <person name="Al-Dilaimi A."/>
            <person name="Winkler A."/>
            <person name="Wibberg D."/>
            <person name="Schleenbecker U."/>
            <person name="Ruckert C."/>
            <person name="Wolfel R."/>
            <person name="Grass G."/>
        </authorList>
    </citation>
    <scope>NUCLEOTIDE SEQUENCE [LARGE SCALE GENOMIC DNA]</scope>
    <source>
        <strain evidence="5 6">7528</strain>
    </source>
</reference>
<dbReference type="PANTHER" id="PTHR42705">
    <property type="entry name" value="BIFUNCTIONAL NON-HOMOLOGOUS END JOINING PROTEIN LIGD"/>
    <property type="match status" value="1"/>
</dbReference>
<dbReference type="GO" id="GO:0005524">
    <property type="term" value="F:ATP binding"/>
    <property type="evidence" value="ECO:0007669"/>
    <property type="project" value="InterPro"/>
</dbReference>
<dbReference type="GO" id="GO:0006281">
    <property type="term" value="P:DNA repair"/>
    <property type="evidence" value="ECO:0007669"/>
    <property type="project" value="InterPro"/>
</dbReference>
<evidence type="ECO:0000313" key="5">
    <source>
        <dbReference type="EMBL" id="PAD22511.1"/>
    </source>
</evidence>
<dbReference type="PANTHER" id="PTHR42705:SF2">
    <property type="entry name" value="BIFUNCTIONAL NON-HOMOLOGOUS END JOINING PROTEIN LIGD"/>
    <property type="match status" value="1"/>
</dbReference>
<evidence type="ECO:0000259" key="4">
    <source>
        <dbReference type="Pfam" id="PF21686"/>
    </source>
</evidence>
<dbReference type="InterPro" id="IPR014143">
    <property type="entry name" value="NHEJ_ligase_prk"/>
</dbReference>
<dbReference type="NCBIfam" id="TIGR02778">
    <property type="entry name" value="ligD_pol"/>
    <property type="match status" value="1"/>
</dbReference>
<dbReference type="GO" id="GO:0006310">
    <property type="term" value="P:DNA recombination"/>
    <property type="evidence" value="ECO:0007669"/>
    <property type="project" value="InterPro"/>
</dbReference>
<dbReference type="GO" id="GO:0003910">
    <property type="term" value="F:DNA ligase (ATP) activity"/>
    <property type="evidence" value="ECO:0007669"/>
    <property type="project" value="InterPro"/>
</dbReference>
<keyword evidence="5" id="KW-0436">Ligase</keyword>
<dbReference type="EMBL" id="NPBV01000002">
    <property type="protein sequence ID" value="PAD22511.1"/>
    <property type="molecule type" value="Genomic_DNA"/>
</dbReference>
<name>A0A268AEG5_9BACI</name>
<evidence type="ECO:0000313" key="6">
    <source>
        <dbReference type="Proteomes" id="UP000216013"/>
    </source>
</evidence>
<accession>A0A268AEG5</accession>
<organism evidence="5 6">
    <name type="scientific">Terribacillus saccharophilus</name>
    <dbReference type="NCBI Taxonomy" id="361277"/>
    <lineage>
        <taxon>Bacteria</taxon>
        <taxon>Bacillati</taxon>
        <taxon>Bacillota</taxon>
        <taxon>Bacilli</taxon>
        <taxon>Bacillales</taxon>
        <taxon>Bacillaceae</taxon>
        <taxon>Terribacillus</taxon>
    </lineage>
</organism>
<dbReference type="AlphaFoldDB" id="A0A268AEG5"/>
<dbReference type="InterPro" id="IPR052171">
    <property type="entry name" value="NHEJ_LigD"/>
</dbReference>
<protein>
    <submittedName>
        <fullName evidence="5">DNA ligase D</fullName>
    </submittedName>
</protein>
<comment type="caution">
    <text evidence="5">The sequence shown here is derived from an EMBL/GenBank/DDBJ whole genome shotgun (WGS) entry which is preliminary data.</text>
</comment>
<proteinExistence type="inferred from homology"/>
<dbReference type="SUPFAM" id="SSF56091">
    <property type="entry name" value="DNA ligase/mRNA capping enzyme, catalytic domain"/>
    <property type="match status" value="1"/>
</dbReference>
<feature type="domain" description="ATP-dependent DNA ligase family profile" evidence="3">
    <location>
        <begin position="47"/>
        <end position="232"/>
    </location>
</feature>
<feature type="domain" description="DNA ligase D polymerase" evidence="4">
    <location>
        <begin position="365"/>
        <end position="607"/>
    </location>
</feature>